<dbReference type="EMBL" id="CP081150">
    <property type="protein sequence ID" value="QZA76719.1"/>
    <property type="molecule type" value="Genomic_DNA"/>
</dbReference>
<dbReference type="EC" id="3.4.24.-" evidence="9"/>
<evidence type="ECO:0000256" key="1">
    <source>
        <dbReference type="ARBA" id="ARBA00022670"/>
    </source>
</evidence>
<keyword evidence="1 6" id="KW-0645">Protease</keyword>
<proteinExistence type="inferred from homology"/>
<keyword evidence="2" id="KW-0479">Metal-binding</keyword>
<evidence type="ECO:0000313" key="10">
    <source>
        <dbReference type="Proteomes" id="UP000825679"/>
    </source>
</evidence>
<evidence type="ECO:0000259" key="8">
    <source>
        <dbReference type="Pfam" id="PF01435"/>
    </source>
</evidence>
<sequence length="287" mass="31007">MIRYSLSLLMASSLLALPAHAFDLGKLLTTENIESVGKILNNTVEANKTITPQQEFVMGQSVMATLLGAAPLVKDPALQKYVNQVGMWVAAQSEQPNLGWRFGVMDSPNINAFAAPGGYILITRGLWDHIRSEAELAAILGHEITHVLKKDQIEAMKSSNKGAIYEELLVLGVNNKVKGGGKDLGRKAAKATTEGFYIKGLSKDAEYQADIGGMVLAARAGYNPYAMVSVLQTLGNVSPSDTAVALFFSTHPSPQDRLDQIDAKVGDQLEQYAEGVENTARFNKLKK</sequence>
<keyword evidence="10" id="KW-1185">Reference proteome</keyword>
<dbReference type="Pfam" id="PF01435">
    <property type="entry name" value="Peptidase_M48"/>
    <property type="match status" value="1"/>
</dbReference>
<evidence type="ECO:0000256" key="3">
    <source>
        <dbReference type="ARBA" id="ARBA00022801"/>
    </source>
</evidence>
<gene>
    <name evidence="9" type="ORF">K4H28_10320</name>
</gene>
<keyword evidence="3 6" id="KW-0378">Hydrolase</keyword>
<comment type="cofactor">
    <cofactor evidence="6">
        <name>Zn(2+)</name>
        <dbReference type="ChEBI" id="CHEBI:29105"/>
    </cofactor>
    <text evidence="6">Binds 1 zinc ion per subunit.</text>
</comment>
<feature type="signal peptide" evidence="7">
    <location>
        <begin position="1"/>
        <end position="21"/>
    </location>
</feature>
<organism evidence="9 10">
    <name type="scientific">Deefgea tanakiae</name>
    <dbReference type="NCBI Taxonomy" id="2865840"/>
    <lineage>
        <taxon>Bacteria</taxon>
        <taxon>Pseudomonadati</taxon>
        <taxon>Pseudomonadota</taxon>
        <taxon>Betaproteobacteria</taxon>
        <taxon>Neisseriales</taxon>
        <taxon>Chitinibacteraceae</taxon>
        <taxon>Deefgea</taxon>
    </lineage>
</organism>
<keyword evidence="7" id="KW-0732">Signal</keyword>
<evidence type="ECO:0000256" key="2">
    <source>
        <dbReference type="ARBA" id="ARBA00022723"/>
    </source>
</evidence>
<feature type="domain" description="Peptidase M48" evidence="8">
    <location>
        <begin position="77"/>
        <end position="263"/>
    </location>
</feature>
<keyword evidence="4 6" id="KW-0862">Zinc</keyword>
<reference evidence="9 10" key="1">
    <citation type="submission" date="2021-08" db="EMBL/GenBank/DDBJ databases">
        <title>complete genome sequencing of Deefgea sp. D25.</title>
        <authorList>
            <person name="Bae J.-W."/>
            <person name="Gim D.-H."/>
        </authorList>
    </citation>
    <scope>NUCLEOTIDE SEQUENCE [LARGE SCALE GENOMIC DNA]</scope>
    <source>
        <strain evidence="9 10">D25</strain>
    </source>
</reference>
<dbReference type="GO" id="GO:0008237">
    <property type="term" value="F:metallopeptidase activity"/>
    <property type="evidence" value="ECO:0007669"/>
    <property type="project" value="UniProtKB-KW"/>
</dbReference>
<dbReference type="PANTHER" id="PTHR22726">
    <property type="entry name" value="METALLOENDOPEPTIDASE OMA1"/>
    <property type="match status" value="1"/>
</dbReference>
<evidence type="ECO:0000256" key="5">
    <source>
        <dbReference type="ARBA" id="ARBA00023049"/>
    </source>
</evidence>
<name>A0ABX8Z2A9_9NEIS</name>
<accession>A0ABX8Z2A9</accession>
<keyword evidence="5 6" id="KW-0482">Metalloprotease</keyword>
<evidence type="ECO:0000256" key="7">
    <source>
        <dbReference type="SAM" id="SignalP"/>
    </source>
</evidence>
<dbReference type="PANTHER" id="PTHR22726:SF1">
    <property type="entry name" value="METALLOENDOPEPTIDASE OMA1, MITOCHONDRIAL"/>
    <property type="match status" value="1"/>
</dbReference>
<dbReference type="Gene3D" id="3.30.2010.10">
    <property type="entry name" value="Metalloproteases ('zincins'), catalytic domain"/>
    <property type="match status" value="1"/>
</dbReference>
<dbReference type="RefSeq" id="WP_221005122.1">
    <property type="nucleotide sequence ID" value="NZ_CP081150.1"/>
</dbReference>
<protein>
    <submittedName>
        <fullName evidence="9">M48 family metalloprotease</fullName>
        <ecNumber evidence="9">3.4.24.-</ecNumber>
    </submittedName>
</protein>
<evidence type="ECO:0000313" key="9">
    <source>
        <dbReference type="EMBL" id="QZA76719.1"/>
    </source>
</evidence>
<evidence type="ECO:0000256" key="6">
    <source>
        <dbReference type="RuleBase" id="RU003983"/>
    </source>
</evidence>
<dbReference type="InterPro" id="IPR051156">
    <property type="entry name" value="Mito/Outer_Membr_Metalloprot"/>
</dbReference>
<dbReference type="InterPro" id="IPR001915">
    <property type="entry name" value="Peptidase_M48"/>
</dbReference>
<comment type="similarity">
    <text evidence="6">Belongs to the peptidase M48 family.</text>
</comment>
<evidence type="ECO:0000256" key="4">
    <source>
        <dbReference type="ARBA" id="ARBA00022833"/>
    </source>
</evidence>
<feature type="chain" id="PRO_5045187641" evidence="7">
    <location>
        <begin position="22"/>
        <end position="287"/>
    </location>
</feature>
<dbReference type="Proteomes" id="UP000825679">
    <property type="component" value="Chromosome"/>
</dbReference>